<reference evidence="19 20" key="1">
    <citation type="submission" date="2020-07" db="EMBL/GenBank/DDBJ databases">
        <title>Genomic Encyclopedia of Archaeal and Bacterial Type Strains, Phase II (KMG-II): from individual species to whole genera.</title>
        <authorList>
            <person name="Goeker M."/>
        </authorList>
    </citation>
    <scope>NUCLEOTIDE SEQUENCE [LARGE SCALE GENOMIC DNA]</scope>
    <source>
        <strain evidence="19 20">DSM 21226</strain>
    </source>
</reference>
<dbReference type="Pfam" id="PF02518">
    <property type="entry name" value="HATPase_c"/>
    <property type="match status" value="1"/>
</dbReference>
<dbReference type="SMART" id="SM00388">
    <property type="entry name" value="HisKA"/>
    <property type="match status" value="1"/>
</dbReference>
<dbReference type="PRINTS" id="PR00344">
    <property type="entry name" value="BCTRLSENSOR"/>
</dbReference>
<dbReference type="SMART" id="SM00387">
    <property type="entry name" value="HATPase_c"/>
    <property type="match status" value="1"/>
</dbReference>
<dbReference type="InterPro" id="IPR036890">
    <property type="entry name" value="HATPase_C_sf"/>
</dbReference>
<accession>A0A7Y9U8C8</accession>
<dbReference type="GO" id="GO:0005524">
    <property type="term" value="F:ATP binding"/>
    <property type="evidence" value="ECO:0007669"/>
    <property type="project" value="UniProtKB-KW"/>
</dbReference>
<evidence type="ECO:0000256" key="15">
    <source>
        <dbReference type="ARBA" id="ARBA00023012"/>
    </source>
</evidence>
<dbReference type="Proteomes" id="UP000518288">
    <property type="component" value="Unassembled WGS sequence"/>
</dbReference>
<keyword evidence="16" id="KW-0472">Membrane</keyword>
<dbReference type="AlphaFoldDB" id="A0A7Y9U8C8"/>
<gene>
    <name evidence="19" type="ORF">BDD16_003708</name>
</gene>
<evidence type="ECO:0000313" key="20">
    <source>
        <dbReference type="Proteomes" id="UP000518288"/>
    </source>
</evidence>
<dbReference type="EC" id="2.7.13.3" evidence="3"/>
<dbReference type="PROSITE" id="PS50109">
    <property type="entry name" value="HIS_KIN"/>
    <property type="match status" value="1"/>
</dbReference>
<keyword evidence="8" id="KW-0592">Phosphate transport</keyword>
<evidence type="ECO:0000256" key="1">
    <source>
        <dbReference type="ARBA" id="ARBA00000085"/>
    </source>
</evidence>
<dbReference type="InterPro" id="IPR003594">
    <property type="entry name" value="HATPase_dom"/>
</dbReference>
<evidence type="ECO:0000259" key="18">
    <source>
        <dbReference type="PROSITE" id="PS50109"/>
    </source>
</evidence>
<dbReference type="InterPro" id="IPR003661">
    <property type="entry name" value="HisK_dim/P_dom"/>
</dbReference>
<evidence type="ECO:0000256" key="11">
    <source>
        <dbReference type="ARBA" id="ARBA00022741"/>
    </source>
</evidence>
<dbReference type="InterPro" id="IPR035965">
    <property type="entry name" value="PAS-like_dom_sf"/>
</dbReference>
<dbReference type="RefSeq" id="WP_310732823.1">
    <property type="nucleotide sequence ID" value="NZ_JACCFH010000001.1"/>
</dbReference>
<keyword evidence="11" id="KW-0547">Nucleotide-binding</keyword>
<evidence type="ECO:0000256" key="13">
    <source>
        <dbReference type="ARBA" id="ARBA00022840"/>
    </source>
</evidence>
<organism evidence="19 20">
    <name type="scientific">Sphaerotilus montanus</name>
    <dbReference type="NCBI Taxonomy" id="522889"/>
    <lineage>
        <taxon>Bacteria</taxon>
        <taxon>Pseudomonadati</taxon>
        <taxon>Pseudomonadota</taxon>
        <taxon>Betaproteobacteria</taxon>
        <taxon>Burkholderiales</taxon>
        <taxon>Sphaerotilaceae</taxon>
        <taxon>Sphaerotilus</taxon>
    </lineage>
</organism>
<keyword evidence="12 19" id="KW-0418">Kinase</keyword>
<keyword evidence="9 19" id="KW-0808">Transferase</keyword>
<evidence type="ECO:0000256" key="6">
    <source>
        <dbReference type="ARBA" id="ARBA00022475"/>
    </source>
</evidence>
<evidence type="ECO:0000256" key="4">
    <source>
        <dbReference type="ARBA" id="ARBA00019665"/>
    </source>
</evidence>
<dbReference type="GO" id="GO:0004721">
    <property type="term" value="F:phosphoprotein phosphatase activity"/>
    <property type="evidence" value="ECO:0007669"/>
    <property type="project" value="TreeGrafter"/>
</dbReference>
<dbReference type="PANTHER" id="PTHR45453:SF1">
    <property type="entry name" value="PHOSPHATE REGULON SENSOR PROTEIN PHOR"/>
    <property type="match status" value="1"/>
</dbReference>
<feature type="domain" description="Histidine kinase" evidence="18">
    <location>
        <begin position="191"/>
        <end position="407"/>
    </location>
</feature>
<evidence type="ECO:0000256" key="12">
    <source>
        <dbReference type="ARBA" id="ARBA00022777"/>
    </source>
</evidence>
<keyword evidence="6" id="KW-1003">Cell membrane</keyword>
<evidence type="ECO:0000256" key="2">
    <source>
        <dbReference type="ARBA" id="ARBA00004429"/>
    </source>
</evidence>
<evidence type="ECO:0000256" key="7">
    <source>
        <dbReference type="ARBA" id="ARBA00022553"/>
    </source>
</evidence>
<dbReference type="GO" id="GO:0005886">
    <property type="term" value="C:plasma membrane"/>
    <property type="evidence" value="ECO:0007669"/>
    <property type="project" value="UniProtKB-SubCell"/>
</dbReference>
<evidence type="ECO:0000256" key="16">
    <source>
        <dbReference type="ARBA" id="ARBA00023136"/>
    </source>
</evidence>
<dbReference type="InterPro" id="IPR005467">
    <property type="entry name" value="His_kinase_dom"/>
</dbReference>
<evidence type="ECO:0000256" key="14">
    <source>
        <dbReference type="ARBA" id="ARBA00022989"/>
    </source>
</evidence>
<dbReference type="SUPFAM" id="SSF47384">
    <property type="entry name" value="Homodimeric domain of signal transducing histidine kinase"/>
    <property type="match status" value="1"/>
</dbReference>
<dbReference type="NCBIfam" id="TIGR02966">
    <property type="entry name" value="phoR_proteo"/>
    <property type="match status" value="1"/>
</dbReference>
<keyword evidence="7" id="KW-0597">Phosphoprotein</keyword>
<comment type="subcellular location">
    <subcellularLocation>
        <location evidence="2">Cell inner membrane</location>
        <topology evidence="2">Multi-pass membrane protein</topology>
    </subcellularLocation>
</comment>
<comment type="function">
    <text evidence="17">Member of the two-component regulatory system PhoR/PhoB involved in the phosphate regulon genes expression. PhoR may function as a membrane-associated protein kinase that phosphorylates PhoB in response to environmental signals.</text>
</comment>
<dbReference type="GO" id="GO:0016036">
    <property type="term" value="P:cellular response to phosphate starvation"/>
    <property type="evidence" value="ECO:0007669"/>
    <property type="project" value="TreeGrafter"/>
</dbReference>
<dbReference type="InterPro" id="IPR004358">
    <property type="entry name" value="Sig_transdc_His_kin-like_C"/>
</dbReference>
<dbReference type="Gene3D" id="1.10.287.130">
    <property type="match status" value="1"/>
</dbReference>
<sequence>MIWALLLSLAVALVAVAVAAGLWRRQQRLLRWTAAGMGETDAPLLPGAAGEIGQRVERALRAGAAAQAEQVRRLETFLTAIDASPNGILLLDAQDHLQWINQTAAAHFGLDVLRDRDQRVTNLVRSPAFVEHLQSGRFDGFDEGVSFPSPRGDTMLSVVVRPYGDSMKLVLSQDITARERSDRMRRDFVANVSHEIRSPLTVLAGFIETLSDLPLTGAERQRVLVLMRQQTDRMRNLVTDLLALAQIEGAPRPLSDHWTDVGELMSQIEISARASDKDRHHFELQVGGPAQLGGTESELFSAFWNLVSNALRYTPAGGSVTAQWAVRPDGTGEFRVTDTGAGIEREHIPRLTERFYRVDSSRSRETGGTGLGLAIVKHVVQRHDGELLIDSVPGKGSVFRIVLPAFRVRLRAPATPRTRSEPVI</sequence>
<protein>
    <recommendedName>
        <fullName evidence="4">Phosphate regulon sensor protein PhoR</fullName>
        <ecNumber evidence="3">2.7.13.3</ecNumber>
    </recommendedName>
</protein>
<dbReference type="GO" id="GO:0000155">
    <property type="term" value="F:phosphorelay sensor kinase activity"/>
    <property type="evidence" value="ECO:0007669"/>
    <property type="project" value="InterPro"/>
</dbReference>
<dbReference type="PANTHER" id="PTHR45453">
    <property type="entry name" value="PHOSPHATE REGULON SENSOR PROTEIN PHOR"/>
    <property type="match status" value="1"/>
</dbReference>
<evidence type="ECO:0000313" key="19">
    <source>
        <dbReference type="EMBL" id="NYG34722.1"/>
    </source>
</evidence>
<dbReference type="InterPro" id="IPR014310">
    <property type="entry name" value="Sig_transdc_His_kinase_PhoR"/>
</dbReference>
<evidence type="ECO:0000256" key="17">
    <source>
        <dbReference type="ARBA" id="ARBA00025207"/>
    </source>
</evidence>
<evidence type="ECO:0000256" key="3">
    <source>
        <dbReference type="ARBA" id="ARBA00012438"/>
    </source>
</evidence>
<dbReference type="GO" id="GO:0006817">
    <property type="term" value="P:phosphate ion transport"/>
    <property type="evidence" value="ECO:0007669"/>
    <property type="project" value="UniProtKB-KW"/>
</dbReference>
<dbReference type="SUPFAM" id="SSF55874">
    <property type="entry name" value="ATPase domain of HSP90 chaperone/DNA topoisomerase II/histidine kinase"/>
    <property type="match status" value="1"/>
</dbReference>
<dbReference type="SUPFAM" id="SSF55785">
    <property type="entry name" value="PYP-like sensor domain (PAS domain)"/>
    <property type="match status" value="1"/>
</dbReference>
<dbReference type="Pfam" id="PF13188">
    <property type="entry name" value="PAS_8"/>
    <property type="match status" value="1"/>
</dbReference>
<keyword evidence="10" id="KW-0812">Transmembrane</keyword>
<dbReference type="InterPro" id="IPR000014">
    <property type="entry name" value="PAS"/>
</dbReference>
<dbReference type="CDD" id="cd00082">
    <property type="entry name" value="HisKA"/>
    <property type="match status" value="1"/>
</dbReference>
<evidence type="ECO:0000256" key="9">
    <source>
        <dbReference type="ARBA" id="ARBA00022679"/>
    </source>
</evidence>
<comment type="caution">
    <text evidence="19">The sequence shown here is derived from an EMBL/GenBank/DDBJ whole genome shotgun (WGS) entry which is preliminary data.</text>
</comment>
<dbReference type="FunFam" id="1.10.287.130:FF:000001">
    <property type="entry name" value="Two-component sensor histidine kinase"/>
    <property type="match status" value="1"/>
</dbReference>
<evidence type="ECO:0000256" key="5">
    <source>
        <dbReference type="ARBA" id="ARBA00022448"/>
    </source>
</evidence>
<evidence type="ECO:0000256" key="8">
    <source>
        <dbReference type="ARBA" id="ARBA00022592"/>
    </source>
</evidence>
<proteinExistence type="predicted"/>
<dbReference type="EMBL" id="JACCFH010000001">
    <property type="protein sequence ID" value="NYG34722.1"/>
    <property type="molecule type" value="Genomic_DNA"/>
</dbReference>
<keyword evidence="5" id="KW-0813">Transport</keyword>
<keyword evidence="15" id="KW-0902">Two-component regulatory system</keyword>
<comment type="catalytic activity">
    <reaction evidence="1">
        <text>ATP + protein L-histidine = ADP + protein N-phospho-L-histidine.</text>
        <dbReference type="EC" id="2.7.13.3"/>
    </reaction>
</comment>
<dbReference type="FunFam" id="3.30.565.10:FF:000006">
    <property type="entry name" value="Sensor histidine kinase WalK"/>
    <property type="match status" value="1"/>
</dbReference>
<keyword evidence="20" id="KW-1185">Reference proteome</keyword>
<name>A0A7Y9U8C8_9BURK</name>
<dbReference type="InterPro" id="IPR036097">
    <property type="entry name" value="HisK_dim/P_sf"/>
</dbReference>
<dbReference type="Gene3D" id="3.30.565.10">
    <property type="entry name" value="Histidine kinase-like ATPase, C-terminal domain"/>
    <property type="match status" value="1"/>
</dbReference>
<keyword evidence="14" id="KW-1133">Transmembrane helix</keyword>
<dbReference type="InterPro" id="IPR050351">
    <property type="entry name" value="BphY/WalK/GraS-like"/>
</dbReference>
<evidence type="ECO:0000256" key="10">
    <source>
        <dbReference type="ARBA" id="ARBA00022692"/>
    </source>
</evidence>
<keyword evidence="13" id="KW-0067">ATP-binding</keyword>
<dbReference type="Pfam" id="PF00512">
    <property type="entry name" value="HisKA"/>
    <property type="match status" value="1"/>
</dbReference>